<dbReference type="Gene3D" id="2.40.50.140">
    <property type="entry name" value="Nucleic acid-binding proteins"/>
    <property type="match status" value="1"/>
</dbReference>
<evidence type="ECO:0000256" key="2">
    <source>
        <dbReference type="ARBA" id="ARBA00022692"/>
    </source>
</evidence>
<keyword evidence="2 5" id="KW-0812">Transmembrane</keyword>
<keyword evidence="8" id="KW-1185">Reference proteome</keyword>
<dbReference type="PANTHER" id="PTHR33507:SF3">
    <property type="entry name" value="INNER MEMBRANE PROTEIN YBBJ"/>
    <property type="match status" value="1"/>
</dbReference>
<dbReference type="AlphaFoldDB" id="A0A512RTA1"/>
<evidence type="ECO:0000313" key="8">
    <source>
        <dbReference type="Proteomes" id="UP000321436"/>
    </source>
</evidence>
<evidence type="ECO:0000256" key="1">
    <source>
        <dbReference type="ARBA" id="ARBA00004141"/>
    </source>
</evidence>
<dbReference type="GO" id="GO:0005886">
    <property type="term" value="C:plasma membrane"/>
    <property type="evidence" value="ECO:0007669"/>
    <property type="project" value="TreeGrafter"/>
</dbReference>
<feature type="transmembrane region" description="Helical" evidence="5">
    <location>
        <begin position="6"/>
        <end position="21"/>
    </location>
</feature>
<organism evidence="7 8">
    <name type="scientific">Chitinophaga cymbidii</name>
    <dbReference type="NCBI Taxonomy" id="1096750"/>
    <lineage>
        <taxon>Bacteria</taxon>
        <taxon>Pseudomonadati</taxon>
        <taxon>Bacteroidota</taxon>
        <taxon>Chitinophagia</taxon>
        <taxon>Chitinophagales</taxon>
        <taxon>Chitinophagaceae</taxon>
        <taxon>Chitinophaga</taxon>
    </lineage>
</organism>
<dbReference type="InterPro" id="IPR002810">
    <property type="entry name" value="NfeD-like_C"/>
</dbReference>
<comment type="caution">
    <text evidence="7">The sequence shown here is derived from an EMBL/GenBank/DDBJ whole genome shotgun (WGS) entry which is preliminary data.</text>
</comment>
<evidence type="ECO:0000256" key="5">
    <source>
        <dbReference type="SAM" id="Phobius"/>
    </source>
</evidence>
<dbReference type="InterPro" id="IPR012340">
    <property type="entry name" value="NA-bd_OB-fold"/>
</dbReference>
<dbReference type="SUPFAM" id="SSF141322">
    <property type="entry name" value="NfeD domain-like"/>
    <property type="match status" value="1"/>
</dbReference>
<dbReference type="RefSeq" id="WP_146867542.1">
    <property type="nucleotide sequence ID" value="NZ_BKAU01000010.1"/>
</dbReference>
<protein>
    <recommendedName>
        <fullName evidence="6">NfeD-like C-terminal domain-containing protein</fullName>
    </recommendedName>
</protein>
<evidence type="ECO:0000256" key="4">
    <source>
        <dbReference type="ARBA" id="ARBA00023136"/>
    </source>
</evidence>
<keyword evidence="4 5" id="KW-0472">Membrane</keyword>
<evidence type="ECO:0000259" key="6">
    <source>
        <dbReference type="Pfam" id="PF01957"/>
    </source>
</evidence>
<dbReference type="PANTHER" id="PTHR33507">
    <property type="entry name" value="INNER MEMBRANE PROTEIN YBBJ"/>
    <property type="match status" value="1"/>
</dbReference>
<feature type="transmembrane region" description="Helical" evidence="5">
    <location>
        <begin position="53"/>
        <end position="73"/>
    </location>
</feature>
<feature type="transmembrane region" description="Helical" evidence="5">
    <location>
        <begin position="28"/>
        <end position="47"/>
    </location>
</feature>
<dbReference type="InterPro" id="IPR052165">
    <property type="entry name" value="Membrane_assoc_protease"/>
</dbReference>
<gene>
    <name evidence="7" type="ORF">CCY01nite_51750</name>
</gene>
<name>A0A512RTA1_9BACT</name>
<sequence length="149" mass="16594">MDNLLHPAAIWFILGFILFLLEFAVPGLILFFFGVGAWIVAILILFLDLSLNLQLIVFLATSVVSVLLFRKWMKRIIWSRKHSSEVVDDEFIGKTALAETPIAPGRNGKVTFRGSSWSARSEDTIMEGESVTIIGNESILLIVKSTKAL</sequence>
<feature type="domain" description="NfeD-like C-terminal" evidence="6">
    <location>
        <begin position="89"/>
        <end position="144"/>
    </location>
</feature>
<dbReference type="Pfam" id="PF01957">
    <property type="entry name" value="NfeD"/>
    <property type="match status" value="1"/>
</dbReference>
<dbReference type="EMBL" id="BKAU01000010">
    <property type="protein sequence ID" value="GEP98915.1"/>
    <property type="molecule type" value="Genomic_DNA"/>
</dbReference>
<dbReference type="Proteomes" id="UP000321436">
    <property type="component" value="Unassembled WGS sequence"/>
</dbReference>
<reference evidence="7 8" key="1">
    <citation type="submission" date="2019-07" db="EMBL/GenBank/DDBJ databases">
        <title>Whole genome shotgun sequence of Chitinophaga cymbidii NBRC 109752.</title>
        <authorList>
            <person name="Hosoyama A."/>
            <person name="Uohara A."/>
            <person name="Ohji S."/>
            <person name="Ichikawa N."/>
        </authorList>
    </citation>
    <scope>NUCLEOTIDE SEQUENCE [LARGE SCALE GENOMIC DNA]</scope>
    <source>
        <strain evidence="7 8">NBRC 109752</strain>
    </source>
</reference>
<evidence type="ECO:0000313" key="7">
    <source>
        <dbReference type="EMBL" id="GEP98915.1"/>
    </source>
</evidence>
<keyword evidence="3 5" id="KW-1133">Transmembrane helix</keyword>
<proteinExistence type="predicted"/>
<evidence type="ECO:0000256" key="3">
    <source>
        <dbReference type="ARBA" id="ARBA00022989"/>
    </source>
</evidence>
<comment type="subcellular location">
    <subcellularLocation>
        <location evidence="1">Membrane</location>
        <topology evidence="1">Multi-pass membrane protein</topology>
    </subcellularLocation>
</comment>
<dbReference type="OrthoDB" id="5432219at2"/>
<accession>A0A512RTA1</accession>